<keyword evidence="2" id="KW-0963">Cytoplasm</keyword>
<dbReference type="GO" id="GO:0061863">
    <property type="term" value="F:microtubule plus end polymerase"/>
    <property type="evidence" value="ECO:0007669"/>
    <property type="project" value="InterPro"/>
</dbReference>
<reference evidence="5" key="1">
    <citation type="submission" date="2013-03" db="EMBL/GenBank/DDBJ databases">
        <title>The Genome Sequence of Anopheles dirus WRAIR2.</title>
        <authorList>
            <consortium name="The Broad Institute Genomics Platform"/>
            <person name="Neafsey D.E."/>
            <person name="Walton C."/>
            <person name="Walker B."/>
            <person name="Young S.K."/>
            <person name="Zeng Q."/>
            <person name="Gargeya S."/>
            <person name="Fitzgerald M."/>
            <person name="Haas B."/>
            <person name="Abouelleil A."/>
            <person name="Allen A.W."/>
            <person name="Alvarado L."/>
            <person name="Arachchi H.M."/>
            <person name="Berlin A.M."/>
            <person name="Chapman S.B."/>
            <person name="Gainer-Dewar J."/>
            <person name="Goldberg J."/>
            <person name="Griggs A."/>
            <person name="Gujja S."/>
            <person name="Hansen M."/>
            <person name="Howarth C."/>
            <person name="Imamovic A."/>
            <person name="Ireland A."/>
            <person name="Larimer J."/>
            <person name="McCowan C."/>
            <person name="Murphy C."/>
            <person name="Pearson M."/>
            <person name="Poon T.W."/>
            <person name="Priest M."/>
            <person name="Roberts A."/>
            <person name="Saif S."/>
            <person name="Shea T."/>
            <person name="Sisk P."/>
            <person name="Sykes S."/>
            <person name="Wortman J."/>
            <person name="Nusbaum C."/>
            <person name="Birren B."/>
        </authorList>
    </citation>
    <scope>NUCLEOTIDE SEQUENCE [LARGE SCALE GENOMIC DNA]</scope>
    <source>
        <strain evidence="5">WRAIR2</strain>
    </source>
</reference>
<protein>
    <recommendedName>
        <fullName evidence="3">XMAP215/Dis1/CLASP TOG domain-containing protein</fullName>
    </recommendedName>
</protein>
<dbReference type="GO" id="GO:0005737">
    <property type="term" value="C:cytoplasm"/>
    <property type="evidence" value="ECO:0007669"/>
    <property type="project" value="UniProtKB-SubCell"/>
</dbReference>
<evidence type="ECO:0000256" key="1">
    <source>
        <dbReference type="ARBA" id="ARBA00004496"/>
    </source>
</evidence>
<evidence type="ECO:0000259" key="3">
    <source>
        <dbReference type="Pfam" id="PF21041"/>
    </source>
</evidence>
<evidence type="ECO:0000313" key="5">
    <source>
        <dbReference type="Proteomes" id="UP000075884"/>
    </source>
</evidence>
<proteinExistence type="predicted"/>
<dbReference type="STRING" id="7168.A0A182N2B9"/>
<dbReference type="Pfam" id="PF21041">
    <property type="entry name" value="XMAP215_CLASP_TOG"/>
    <property type="match status" value="1"/>
</dbReference>
<sequence length="189" mass="20981">MAPPDVTAGVVPPYVFFPALLSRPDGLTTFHRFDLLARQISTCLKSLIASRNTEHTRSIKLEEDTEYKKLPIDERCVYELWKARVDGYEEAAKLFRTIDDEKSPEWNKYLGLIKKFHSRTQPSSRRLSFILAILSASTSVRYGPIVLSPTSFIAVPIASAAASRTLGSGSFSVFSSAAISGLRIFFDSA</sequence>
<dbReference type="VEuPathDB" id="VectorBase:ADIR001777"/>
<dbReference type="GO" id="GO:0051010">
    <property type="term" value="F:microtubule plus-end binding"/>
    <property type="evidence" value="ECO:0007669"/>
    <property type="project" value="InterPro"/>
</dbReference>
<dbReference type="AlphaFoldDB" id="A0A182N2B9"/>
<name>A0A182N2B9_9DIPT</name>
<organism evidence="4 5">
    <name type="scientific">Anopheles dirus</name>
    <dbReference type="NCBI Taxonomy" id="7168"/>
    <lineage>
        <taxon>Eukaryota</taxon>
        <taxon>Metazoa</taxon>
        <taxon>Ecdysozoa</taxon>
        <taxon>Arthropoda</taxon>
        <taxon>Hexapoda</taxon>
        <taxon>Insecta</taxon>
        <taxon>Pterygota</taxon>
        <taxon>Neoptera</taxon>
        <taxon>Endopterygota</taxon>
        <taxon>Diptera</taxon>
        <taxon>Nematocera</taxon>
        <taxon>Culicoidea</taxon>
        <taxon>Culicidae</taxon>
        <taxon>Anophelinae</taxon>
        <taxon>Anopheles</taxon>
    </lineage>
</organism>
<dbReference type="InterPro" id="IPR045110">
    <property type="entry name" value="XMAP215"/>
</dbReference>
<comment type="subcellular location">
    <subcellularLocation>
        <location evidence="1">Cytoplasm</location>
    </subcellularLocation>
</comment>
<dbReference type="InterPro" id="IPR048491">
    <property type="entry name" value="XMAP215_CLASP_TOG"/>
</dbReference>
<dbReference type="EnsemblMetazoa" id="ADIR001777-RA">
    <property type="protein sequence ID" value="ADIR001777-PA"/>
    <property type="gene ID" value="ADIR001777"/>
</dbReference>
<feature type="domain" description="XMAP215/Dis1/CLASP TOG" evidence="3">
    <location>
        <begin position="66"/>
        <end position="117"/>
    </location>
</feature>
<evidence type="ECO:0000313" key="4">
    <source>
        <dbReference type="EnsemblMetazoa" id="ADIR001777-PA"/>
    </source>
</evidence>
<dbReference type="PANTHER" id="PTHR12609">
    <property type="entry name" value="MICROTUBULE ASSOCIATED PROTEIN XMAP215"/>
    <property type="match status" value="1"/>
</dbReference>
<accession>A0A182N2B9</accession>
<evidence type="ECO:0000256" key="2">
    <source>
        <dbReference type="ARBA" id="ARBA00022490"/>
    </source>
</evidence>
<keyword evidence="5" id="KW-1185">Reference proteome</keyword>
<dbReference type="Gene3D" id="1.25.10.10">
    <property type="entry name" value="Leucine-rich Repeat Variant"/>
    <property type="match status" value="1"/>
</dbReference>
<dbReference type="GO" id="GO:0007051">
    <property type="term" value="P:spindle organization"/>
    <property type="evidence" value="ECO:0007669"/>
    <property type="project" value="InterPro"/>
</dbReference>
<dbReference type="InterPro" id="IPR011989">
    <property type="entry name" value="ARM-like"/>
</dbReference>
<reference evidence="4" key="2">
    <citation type="submission" date="2020-05" db="UniProtKB">
        <authorList>
            <consortium name="EnsemblMetazoa"/>
        </authorList>
    </citation>
    <scope>IDENTIFICATION</scope>
    <source>
        <strain evidence="4">WRAIR2</strain>
    </source>
</reference>
<dbReference type="Proteomes" id="UP000075884">
    <property type="component" value="Unassembled WGS sequence"/>
</dbReference>
<dbReference type="GO" id="GO:0030951">
    <property type="term" value="P:establishment or maintenance of microtubule cytoskeleton polarity"/>
    <property type="evidence" value="ECO:0007669"/>
    <property type="project" value="InterPro"/>
</dbReference>
<dbReference type="GO" id="GO:0046785">
    <property type="term" value="P:microtubule polymerization"/>
    <property type="evidence" value="ECO:0007669"/>
    <property type="project" value="InterPro"/>
</dbReference>
<dbReference type="SMR" id="A0A182N2B9"/>